<accession>A0A1H6DKI1</accession>
<keyword evidence="1" id="KW-1133">Transmembrane helix</keyword>
<keyword evidence="1" id="KW-0812">Transmembrane</keyword>
<evidence type="ECO:0000313" key="3">
    <source>
        <dbReference type="Proteomes" id="UP000236723"/>
    </source>
</evidence>
<feature type="transmembrane region" description="Helical" evidence="1">
    <location>
        <begin position="61"/>
        <end position="82"/>
    </location>
</feature>
<proteinExistence type="predicted"/>
<keyword evidence="3" id="KW-1185">Reference proteome</keyword>
<name>A0A1H6DKI1_9ACTN</name>
<dbReference type="EMBL" id="FNVO01000018">
    <property type="protein sequence ID" value="SEG85768.1"/>
    <property type="molecule type" value="Genomic_DNA"/>
</dbReference>
<protein>
    <submittedName>
        <fullName evidence="2">Uncharacterized protein</fullName>
    </submittedName>
</protein>
<dbReference type="AlphaFoldDB" id="A0A1H6DKI1"/>
<reference evidence="2" key="1">
    <citation type="submission" date="2016-10" db="EMBL/GenBank/DDBJ databases">
        <authorList>
            <person name="de Groot N.N."/>
        </authorList>
    </citation>
    <scope>NUCLEOTIDE SEQUENCE [LARGE SCALE GENOMIC DNA]</scope>
    <source>
        <strain evidence="2">DSM 43163</strain>
    </source>
</reference>
<dbReference type="RefSeq" id="WP_200827573.1">
    <property type="nucleotide sequence ID" value="NZ_FNVO01000018.1"/>
</dbReference>
<keyword evidence="1" id="KW-0472">Membrane</keyword>
<evidence type="ECO:0000313" key="2">
    <source>
        <dbReference type="EMBL" id="SEG85768.1"/>
    </source>
</evidence>
<organism evidence="2 3">
    <name type="scientific">Thermomonospora echinospora</name>
    <dbReference type="NCBI Taxonomy" id="1992"/>
    <lineage>
        <taxon>Bacteria</taxon>
        <taxon>Bacillati</taxon>
        <taxon>Actinomycetota</taxon>
        <taxon>Actinomycetes</taxon>
        <taxon>Streptosporangiales</taxon>
        <taxon>Thermomonosporaceae</taxon>
        <taxon>Thermomonospora</taxon>
    </lineage>
</organism>
<sequence>MRPDGDPEHDDYGLPRIDVVIPDDARELERDLIAYRREERRKRRGRRLRRLARPFERFGPAAPLLVGALIIALISGTLLTVLGPRSTPRPTVGPMATGPAAPPGRVGGTLPAGTVTVLTGADSRELPLADLRAGVIGIVPPGCDCGDAVAALAKATRTHTVRFWLVADRRRATVPAQESTRRLRALAGKSHEGTPGLIEDPRQVLASAYGPAPGTNGARMTAVLVHADGVVGEVVRDPHPGPALTARIGGLKTAGAHAPG</sequence>
<gene>
    <name evidence="2" type="ORF">SAMN04489712_11876</name>
</gene>
<evidence type="ECO:0000256" key="1">
    <source>
        <dbReference type="SAM" id="Phobius"/>
    </source>
</evidence>
<dbReference type="Proteomes" id="UP000236723">
    <property type="component" value="Unassembled WGS sequence"/>
</dbReference>